<dbReference type="Proteomes" id="UP001615550">
    <property type="component" value="Unassembled WGS sequence"/>
</dbReference>
<proteinExistence type="predicted"/>
<dbReference type="RefSeq" id="WP_400186544.1">
    <property type="nucleotide sequence ID" value="NZ_JBGORX010000001.1"/>
</dbReference>
<keyword evidence="1" id="KW-0472">Membrane</keyword>
<evidence type="ECO:0000313" key="2">
    <source>
        <dbReference type="EMBL" id="MFJ1267758.1"/>
    </source>
</evidence>
<feature type="transmembrane region" description="Helical" evidence="1">
    <location>
        <begin position="155"/>
        <end position="176"/>
    </location>
</feature>
<name>A0ABW8D4Y7_9GAMM</name>
<keyword evidence="1" id="KW-0812">Transmembrane</keyword>
<feature type="transmembrane region" description="Helical" evidence="1">
    <location>
        <begin position="183"/>
        <end position="203"/>
    </location>
</feature>
<comment type="caution">
    <text evidence="2">The sequence shown here is derived from an EMBL/GenBank/DDBJ whole genome shotgun (WGS) entry which is preliminary data.</text>
</comment>
<reference evidence="2 3" key="1">
    <citation type="submission" date="2024-08" db="EMBL/GenBank/DDBJ databases">
        <title>Draft Genome Sequence of Legionella lytica strain DSB2004, Isolated From a Fire Sprinkler System.</title>
        <authorList>
            <person name="Everhart A.D."/>
            <person name="Kidane D.T."/>
            <person name="Farone A.L."/>
            <person name="Farone M.B."/>
        </authorList>
    </citation>
    <scope>NUCLEOTIDE SEQUENCE [LARGE SCALE GENOMIC DNA]</scope>
    <source>
        <strain evidence="2 3">DSB2004</strain>
    </source>
</reference>
<feature type="transmembrane region" description="Helical" evidence="1">
    <location>
        <begin position="21"/>
        <end position="40"/>
    </location>
</feature>
<organism evidence="2 3">
    <name type="scientific">Legionella lytica</name>
    <dbReference type="NCBI Taxonomy" id="96232"/>
    <lineage>
        <taxon>Bacteria</taxon>
        <taxon>Pseudomonadati</taxon>
        <taxon>Pseudomonadota</taxon>
        <taxon>Gammaproteobacteria</taxon>
        <taxon>Legionellales</taxon>
        <taxon>Legionellaceae</taxon>
        <taxon>Legionella</taxon>
    </lineage>
</organism>
<evidence type="ECO:0000313" key="3">
    <source>
        <dbReference type="Proteomes" id="UP001615550"/>
    </source>
</evidence>
<keyword evidence="3" id="KW-1185">Reference proteome</keyword>
<evidence type="ECO:0000256" key="1">
    <source>
        <dbReference type="SAM" id="Phobius"/>
    </source>
</evidence>
<dbReference type="EMBL" id="JBGORX010000001">
    <property type="protein sequence ID" value="MFJ1267758.1"/>
    <property type="molecule type" value="Genomic_DNA"/>
</dbReference>
<sequence>MQDIKQSEYFYMPNNKYLEKSSGPLFFTGFIASKLQYVPFAAAAAAFRFLSLGLYLVAYSFWFAASYNQPEHERADKEWYGFAQIKEQFLYSSLTGFIATAVSVAAIFVPALFPPAAWLFVLGNTFWTIGEYHKLNNPPKDQDFSYSQQEAYTSYALSTSIISVISAISATIMFVFPPITMPLSIFTILVCAGFGVLACEHLLDYNFGDHPTTFTSSADAMEKGLGASVSPQKDHTNTHAPVHTVQIFQEPPRVVPENNAPLVVDINDKRSNNLAIQ</sequence>
<feature type="transmembrane region" description="Helical" evidence="1">
    <location>
        <begin position="89"/>
        <end position="113"/>
    </location>
</feature>
<feature type="transmembrane region" description="Helical" evidence="1">
    <location>
        <begin position="46"/>
        <end position="68"/>
    </location>
</feature>
<gene>
    <name evidence="2" type="ORF">ACD661_04185</name>
</gene>
<evidence type="ECO:0008006" key="4">
    <source>
        <dbReference type="Google" id="ProtNLM"/>
    </source>
</evidence>
<accession>A0ABW8D4Y7</accession>
<protein>
    <recommendedName>
        <fullName evidence="4">Transmembrane protein</fullName>
    </recommendedName>
</protein>
<keyword evidence="1" id="KW-1133">Transmembrane helix</keyword>